<dbReference type="Proteomes" id="UP000249590">
    <property type="component" value="Unassembled WGS sequence"/>
</dbReference>
<sequence>MTDAQTLKDKFWETLDHSRFVMLGLNGVDETHSQPMTAQFDDDLPNRIYFYTNRQNRLVQSLSATHAGVINFSAKGHDLFACIHGTLSIDNDPAVIDRFWSPAVGAWFDKGREDPDLTLLRFDLGPAQIWKAGTGEFLHYMTAALLGRNVQDAAKSDVVETTF</sequence>
<dbReference type="Gene3D" id="2.30.110.10">
    <property type="entry name" value="Electron Transport, Fmn-binding Protein, Chain A"/>
    <property type="match status" value="1"/>
</dbReference>
<dbReference type="PANTHER" id="PTHR34818:SF1">
    <property type="entry name" value="PROTEIN BLI-3"/>
    <property type="match status" value="1"/>
</dbReference>
<dbReference type="InterPro" id="IPR052917">
    <property type="entry name" value="Stress-Dev_Protein"/>
</dbReference>
<dbReference type="Pfam" id="PF16242">
    <property type="entry name" value="Pyrid_ox_like"/>
    <property type="match status" value="1"/>
</dbReference>
<feature type="domain" description="General stress protein FMN-binding split barrel" evidence="1">
    <location>
        <begin position="9"/>
        <end position="139"/>
    </location>
</feature>
<gene>
    <name evidence="2" type="ORF">DLJ53_23260</name>
</gene>
<dbReference type="RefSeq" id="WP_111349643.1">
    <property type="nucleotide sequence ID" value="NZ_JAIWKD010000006.1"/>
</dbReference>
<dbReference type="PANTHER" id="PTHR34818">
    <property type="entry name" value="PROTEIN BLI-3"/>
    <property type="match status" value="1"/>
</dbReference>
<accession>A0A8B2NR01</accession>
<organism evidence="2 3">
    <name type="scientific">Acuticoccus sediminis</name>
    <dbReference type="NCBI Taxonomy" id="2184697"/>
    <lineage>
        <taxon>Bacteria</taxon>
        <taxon>Pseudomonadati</taxon>
        <taxon>Pseudomonadota</taxon>
        <taxon>Alphaproteobacteria</taxon>
        <taxon>Hyphomicrobiales</taxon>
        <taxon>Amorphaceae</taxon>
        <taxon>Acuticoccus</taxon>
    </lineage>
</organism>
<evidence type="ECO:0000313" key="2">
    <source>
        <dbReference type="EMBL" id="RAH99441.1"/>
    </source>
</evidence>
<evidence type="ECO:0000259" key="1">
    <source>
        <dbReference type="Pfam" id="PF16242"/>
    </source>
</evidence>
<keyword evidence="3" id="KW-1185">Reference proteome</keyword>
<dbReference type="InterPro" id="IPR038725">
    <property type="entry name" value="YdaG_split_barrel_FMN-bd"/>
</dbReference>
<dbReference type="OrthoDB" id="1432662at2"/>
<evidence type="ECO:0000313" key="3">
    <source>
        <dbReference type="Proteomes" id="UP000249590"/>
    </source>
</evidence>
<protein>
    <submittedName>
        <fullName evidence="2">General stress protein</fullName>
    </submittedName>
</protein>
<comment type="caution">
    <text evidence="2">The sequence shown here is derived from an EMBL/GenBank/DDBJ whole genome shotgun (WGS) entry which is preliminary data.</text>
</comment>
<dbReference type="EMBL" id="QHHQ01000005">
    <property type="protein sequence ID" value="RAH99441.1"/>
    <property type="molecule type" value="Genomic_DNA"/>
</dbReference>
<name>A0A8B2NR01_9HYPH</name>
<dbReference type="AlphaFoldDB" id="A0A8B2NR01"/>
<dbReference type="SUPFAM" id="SSF50475">
    <property type="entry name" value="FMN-binding split barrel"/>
    <property type="match status" value="1"/>
</dbReference>
<proteinExistence type="predicted"/>
<dbReference type="InterPro" id="IPR012349">
    <property type="entry name" value="Split_barrel_FMN-bd"/>
</dbReference>
<reference evidence="2 3" key="1">
    <citation type="submission" date="2018-05" db="EMBL/GenBank/DDBJ databases">
        <title>Acuticoccus sediminis sp. nov., isolated from deep-sea sediment of Indian Ocean.</title>
        <authorList>
            <person name="Liu X."/>
            <person name="Lai Q."/>
            <person name="Du Y."/>
            <person name="Sun F."/>
            <person name="Zhang X."/>
            <person name="Wang S."/>
            <person name="Shao Z."/>
        </authorList>
    </citation>
    <scope>NUCLEOTIDE SEQUENCE [LARGE SCALE GENOMIC DNA]</scope>
    <source>
        <strain evidence="2 3">PTG4-2</strain>
    </source>
</reference>